<proteinExistence type="predicted"/>
<keyword evidence="2" id="KW-1185">Reference proteome</keyword>
<evidence type="ECO:0000313" key="2">
    <source>
        <dbReference type="Proteomes" id="UP000184387"/>
    </source>
</evidence>
<dbReference type="STRING" id="198092.SAMN02745194_04920"/>
<evidence type="ECO:0008006" key="3">
    <source>
        <dbReference type="Google" id="ProtNLM"/>
    </source>
</evidence>
<name>A0A1M6SGD0_9PROT</name>
<dbReference type="SUPFAM" id="SSF46565">
    <property type="entry name" value="Chaperone J-domain"/>
    <property type="match status" value="1"/>
</dbReference>
<dbReference type="EMBL" id="FQZF01000054">
    <property type="protein sequence ID" value="SHK43844.1"/>
    <property type="molecule type" value="Genomic_DNA"/>
</dbReference>
<gene>
    <name evidence="1" type="ORF">SAMN02745194_04920</name>
</gene>
<protein>
    <recommendedName>
        <fullName evidence="3">J domain-containing protein</fullName>
    </recommendedName>
</protein>
<sequence>MNRHGSFLSENFGSYRVSSQCKSTTGYMALPAPMVPDDWRAVLENPSSLAEAEETWKRLIRTAHPDNGGSHARAAQINAAIAMARKEFGA</sequence>
<dbReference type="InterPro" id="IPR036869">
    <property type="entry name" value="J_dom_sf"/>
</dbReference>
<organism evidence="1 2">
    <name type="scientific">Muricoccus roseus</name>
    <dbReference type="NCBI Taxonomy" id="198092"/>
    <lineage>
        <taxon>Bacteria</taxon>
        <taxon>Pseudomonadati</taxon>
        <taxon>Pseudomonadota</taxon>
        <taxon>Alphaproteobacteria</taxon>
        <taxon>Acetobacterales</taxon>
        <taxon>Roseomonadaceae</taxon>
        <taxon>Muricoccus</taxon>
    </lineage>
</organism>
<accession>A0A1M6SGD0</accession>
<evidence type="ECO:0000313" key="1">
    <source>
        <dbReference type="EMBL" id="SHK43844.1"/>
    </source>
</evidence>
<dbReference type="Gene3D" id="1.10.287.110">
    <property type="entry name" value="DnaJ domain"/>
    <property type="match status" value="1"/>
</dbReference>
<reference evidence="1 2" key="1">
    <citation type="submission" date="2016-11" db="EMBL/GenBank/DDBJ databases">
        <authorList>
            <person name="Jaros S."/>
            <person name="Januszkiewicz K."/>
            <person name="Wedrychowicz H."/>
        </authorList>
    </citation>
    <scope>NUCLEOTIDE SEQUENCE [LARGE SCALE GENOMIC DNA]</scope>
    <source>
        <strain evidence="1 2">DSM 14916</strain>
    </source>
</reference>
<dbReference type="AlphaFoldDB" id="A0A1M6SGD0"/>
<dbReference type="Proteomes" id="UP000184387">
    <property type="component" value="Unassembled WGS sequence"/>
</dbReference>